<dbReference type="PANTHER" id="PTHR32268">
    <property type="entry name" value="HOMOSERINE O-ACETYLTRANSFERASE"/>
    <property type="match status" value="1"/>
</dbReference>
<comment type="caution">
    <text evidence="3">The sequence shown here is derived from an EMBL/GenBank/DDBJ whole genome shotgun (WGS) entry which is preliminary data.</text>
</comment>
<reference evidence="3 4" key="1">
    <citation type="submission" date="2020-04" db="EMBL/GenBank/DDBJ databases">
        <title>Perkinsus olseni comparative genomics.</title>
        <authorList>
            <person name="Bogema D.R."/>
        </authorList>
    </citation>
    <scope>NUCLEOTIDE SEQUENCE [LARGE SCALE GENOMIC DNA]</scope>
    <source>
        <strain evidence="3">00978-12</strain>
    </source>
</reference>
<dbReference type="CDD" id="cd17039">
    <property type="entry name" value="Ubl_ubiquitin_like"/>
    <property type="match status" value="1"/>
</dbReference>
<evidence type="ECO:0000313" key="4">
    <source>
        <dbReference type="Proteomes" id="UP000541610"/>
    </source>
</evidence>
<dbReference type="Pfam" id="PF00240">
    <property type="entry name" value="ubiquitin"/>
    <property type="match status" value="1"/>
</dbReference>
<dbReference type="AlphaFoldDB" id="A0A7J6PII7"/>
<dbReference type="SMART" id="SM00213">
    <property type="entry name" value="UBQ"/>
    <property type="match status" value="2"/>
</dbReference>
<dbReference type="HAMAP" id="MF_00296">
    <property type="entry name" value="MetX_acyltransf"/>
    <property type="match status" value="1"/>
</dbReference>
<evidence type="ECO:0000313" key="3">
    <source>
        <dbReference type="EMBL" id="KAF4695566.1"/>
    </source>
</evidence>
<evidence type="ECO:0000256" key="1">
    <source>
        <dbReference type="SAM" id="SignalP"/>
    </source>
</evidence>
<dbReference type="InterPro" id="IPR000626">
    <property type="entry name" value="Ubiquitin-like_dom"/>
</dbReference>
<keyword evidence="1" id="KW-0732">Signal</keyword>
<evidence type="ECO:0000259" key="2">
    <source>
        <dbReference type="PROSITE" id="PS50053"/>
    </source>
</evidence>
<dbReference type="GO" id="GO:0004414">
    <property type="term" value="F:homoserine O-acetyltransferase activity"/>
    <property type="evidence" value="ECO:0007669"/>
    <property type="project" value="TreeGrafter"/>
</dbReference>
<proteinExistence type="inferred from homology"/>
<organism evidence="3 4">
    <name type="scientific">Perkinsus olseni</name>
    <name type="common">Perkinsus atlanticus</name>
    <dbReference type="NCBI Taxonomy" id="32597"/>
    <lineage>
        <taxon>Eukaryota</taxon>
        <taxon>Sar</taxon>
        <taxon>Alveolata</taxon>
        <taxon>Perkinsozoa</taxon>
        <taxon>Perkinsea</taxon>
        <taxon>Perkinsida</taxon>
        <taxon>Perkinsidae</taxon>
        <taxon>Perkinsus</taxon>
    </lineage>
</organism>
<dbReference type="PROSITE" id="PS50053">
    <property type="entry name" value="UBIQUITIN_2"/>
    <property type="match status" value="3"/>
</dbReference>
<protein>
    <recommendedName>
        <fullName evidence="2">Ubiquitin-like domain-containing protein</fullName>
    </recommendedName>
</protein>
<dbReference type="Gene3D" id="3.40.50.1820">
    <property type="entry name" value="alpha/beta hydrolase"/>
    <property type="match status" value="2"/>
</dbReference>
<feature type="chain" id="PRO_5029628349" description="Ubiquitin-like domain-containing protein" evidence="1">
    <location>
        <begin position="21"/>
        <end position="764"/>
    </location>
</feature>
<dbReference type="InterPro" id="IPR008220">
    <property type="entry name" value="HAT_MetX-like"/>
</dbReference>
<dbReference type="InterPro" id="IPR029058">
    <property type="entry name" value="AB_hydrolase_fold"/>
</dbReference>
<sequence length="764" mass="84216">MTVFLLFAETLAGRVVEVDSSTCDSVRCVKDKIQEKTGKSWEYQTLTSAGYELENERLVREFNTNKSLRFISPSARIGGNTFGIVVNPSDSITSVKEMIFQKEGIPVEEQEFMFAGQATNDYAALRAHMDRESMRHVVLHLRAVGRIHVGKISEFGCPLNITVQPSWTMKDLSEEGVDTDGEQKLTALTGGKHTIVPAAVRFTGKVRIAMSDMPNEMASVEFDYTDTLADVKLFYGKDVLTGDGTIGDHIPGGELSIDGVELEDEYPLSKWLDADCSFPYFIDIGNILKLVLQLGSFGTRIKGMSRFLYYNGVEMEDERTLGSYNTDDKFVMNLSRSLRGGIPPTATAAGVQQHIRRSGSTATGPEVAYQDAAHFAGYQTFELPEPLPLDHHPGNPLKGARVAFETWGQLNDRRDNAVLLHTGLSASSHAKSTAAIPAPGWWESFIGPGHALDTDKFFIICTNVLGSCFGSTGPSSVNPDTSRPYGGDFPVITIFDMVRMQAGARPDGAAASHVETKVCVISDTIRLLPTWRVISSSAYSSPHSIALRHVQRQALVSDPHWQGEATTMTPLTFLRKVCVWQGKSPRPRKEAAKATPEISIFTADFLACDSYNLRYRSGPEWDSRFARRRSSVCADVEGRRVSLEDPVFAIEEYIRHQGKKWVGTYDPNSLLYLSKAMDMFTVAPDGGTIADGLKPMRGVPTMVIGVKSDILFPVHQQRELADALREVGNNAVVYYELSAIFGHDTFLVDTTNVVPAVKGHLEFH</sequence>
<dbReference type="GO" id="GO:0009086">
    <property type="term" value="P:methionine biosynthetic process"/>
    <property type="evidence" value="ECO:0007669"/>
    <property type="project" value="TreeGrafter"/>
</dbReference>
<dbReference type="GO" id="GO:0009092">
    <property type="term" value="P:homoserine metabolic process"/>
    <property type="evidence" value="ECO:0007669"/>
    <property type="project" value="TreeGrafter"/>
</dbReference>
<dbReference type="EMBL" id="JABANP010000019">
    <property type="protein sequence ID" value="KAF4695566.1"/>
    <property type="molecule type" value="Genomic_DNA"/>
</dbReference>
<dbReference type="InterPro" id="IPR029071">
    <property type="entry name" value="Ubiquitin-like_domsf"/>
</dbReference>
<dbReference type="SUPFAM" id="SSF54236">
    <property type="entry name" value="Ubiquitin-like"/>
    <property type="match status" value="3"/>
</dbReference>
<dbReference type="SUPFAM" id="SSF53474">
    <property type="entry name" value="alpha/beta-Hydrolases"/>
    <property type="match status" value="2"/>
</dbReference>
<feature type="domain" description="Ubiquitin-like" evidence="2">
    <location>
        <begin position="308"/>
        <end position="341"/>
    </location>
</feature>
<feature type="domain" description="Ubiquitin-like" evidence="2">
    <location>
        <begin position="4"/>
        <end position="79"/>
    </location>
</feature>
<feature type="domain" description="Ubiquitin-like" evidence="2">
    <location>
        <begin position="77"/>
        <end position="125"/>
    </location>
</feature>
<dbReference type="PANTHER" id="PTHR32268:SF16">
    <property type="entry name" value="SERINE O-SUCCINYLTRANSFERASE"/>
    <property type="match status" value="1"/>
</dbReference>
<dbReference type="Proteomes" id="UP000541610">
    <property type="component" value="Unassembled WGS sequence"/>
</dbReference>
<dbReference type="Gene3D" id="3.10.20.90">
    <property type="entry name" value="Phosphatidylinositol 3-kinase Catalytic Subunit, Chain A, domain 1"/>
    <property type="match status" value="2"/>
</dbReference>
<gene>
    <name evidence="3" type="ORF">FOZ60_004062</name>
</gene>
<name>A0A7J6PII7_PEROL</name>
<feature type="signal peptide" evidence="1">
    <location>
        <begin position="1"/>
        <end position="20"/>
    </location>
</feature>
<accession>A0A7J6PII7</accession>
<dbReference type="OrthoDB" id="444135at2759"/>